<evidence type="ECO:0000313" key="2">
    <source>
        <dbReference type="EMBL" id="CAI9165189.1"/>
    </source>
</evidence>
<proteinExistence type="predicted"/>
<feature type="region of interest" description="Disordered" evidence="1">
    <location>
        <begin position="28"/>
        <end position="74"/>
    </location>
</feature>
<dbReference type="Proteomes" id="UP001176941">
    <property type="component" value="Chromosome 24"/>
</dbReference>
<feature type="compositionally biased region" description="Pro residues" evidence="1">
    <location>
        <begin position="249"/>
        <end position="262"/>
    </location>
</feature>
<keyword evidence="3" id="KW-1185">Reference proteome</keyword>
<accession>A0ABN8YUQ6</accession>
<evidence type="ECO:0000256" key="1">
    <source>
        <dbReference type="SAM" id="MobiDB-lite"/>
    </source>
</evidence>
<feature type="compositionally biased region" description="Polar residues" evidence="1">
    <location>
        <begin position="139"/>
        <end position="152"/>
    </location>
</feature>
<feature type="compositionally biased region" description="Polar residues" evidence="1">
    <location>
        <begin position="162"/>
        <end position="171"/>
    </location>
</feature>
<feature type="region of interest" description="Disordered" evidence="1">
    <location>
        <begin position="105"/>
        <end position="272"/>
    </location>
</feature>
<gene>
    <name evidence="2" type="ORF">MRATA1EN1_LOCUS14151</name>
</gene>
<dbReference type="EMBL" id="OX459960">
    <property type="protein sequence ID" value="CAI9165189.1"/>
    <property type="molecule type" value="Genomic_DNA"/>
</dbReference>
<organism evidence="2 3">
    <name type="scientific">Rangifer tarandus platyrhynchus</name>
    <name type="common">Svalbard reindeer</name>
    <dbReference type="NCBI Taxonomy" id="3082113"/>
    <lineage>
        <taxon>Eukaryota</taxon>
        <taxon>Metazoa</taxon>
        <taxon>Chordata</taxon>
        <taxon>Craniata</taxon>
        <taxon>Vertebrata</taxon>
        <taxon>Euteleostomi</taxon>
        <taxon>Mammalia</taxon>
        <taxon>Eutheria</taxon>
        <taxon>Laurasiatheria</taxon>
        <taxon>Artiodactyla</taxon>
        <taxon>Ruminantia</taxon>
        <taxon>Pecora</taxon>
        <taxon>Cervidae</taxon>
        <taxon>Odocoileinae</taxon>
        <taxon>Rangifer</taxon>
    </lineage>
</organism>
<reference evidence="2" key="1">
    <citation type="submission" date="2023-04" db="EMBL/GenBank/DDBJ databases">
        <authorList>
            <consortium name="ELIXIR-Norway"/>
        </authorList>
    </citation>
    <scope>NUCLEOTIDE SEQUENCE [LARGE SCALE GENOMIC DNA]</scope>
</reference>
<name>A0ABN8YUQ6_RANTA</name>
<feature type="compositionally biased region" description="Polar residues" evidence="1">
    <location>
        <begin position="51"/>
        <end position="68"/>
    </location>
</feature>
<protein>
    <submittedName>
        <fullName evidence="2">Uncharacterized protein</fullName>
    </submittedName>
</protein>
<evidence type="ECO:0000313" key="3">
    <source>
        <dbReference type="Proteomes" id="UP001176941"/>
    </source>
</evidence>
<sequence length="272" mass="27944">MVRMHPVGGAPRGQGNARAEALLLAQQATNTGHCGSSGRRREGSSTGGCSQGQDATQEQRTRCPWSNGTEDDEYGVAVQHGRTEDIREIALPSAQSCCELEITRQNKTSRIQPRPIASDSGQNTKVDPPHTPQSLLKARSNTPPARPSSTGFGNRRGVSSRGPRQSPASESGQPPAHPAPKAPGGNPAYPSSPGQLGRSGCGSPRAHMGSAARAPPHPLPGSHGGTSHPHRGAARYARTAGIGGHVGDPGPPGRPHPSPGPGLPSGRSPAAR</sequence>